<proteinExistence type="inferred from homology"/>
<dbReference type="STRING" id="1790137.AXE80_13400"/>
<dbReference type="GO" id="GO:0046294">
    <property type="term" value="P:formaldehyde catabolic process"/>
    <property type="evidence" value="ECO:0007669"/>
    <property type="project" value="TreeGrafter"/>
</dbReference>
<dbReference type="SUPFAM" id="SSF51735">
    <property type="entry name" value="NAD(P)-binding Rossmann-fold domains"/>
    <property type="match status" value="1"/>
</dbReference>
<name>A0A1B1Y8Z9_9FLAO</name>
<dbReference type="GO" id="GO:0005829">
    <property type="term" value="C:cytosol"/>
    <property type="evidence" value="ECO:0007669"/>
    <property type="project" value="TreeGrafter"/>
</dbReference>
<dbReference type="Gene3D" id="3.40.50.720">
    <property type="entry name" value="NAD(P)-binding Rossmann-like Domain"/>
    <property type="match status" value="1"/>
</dbReference>
<dbReference type="OrthoDB" id="9787435at2"/>
<gene>
    <name evidence="8" type="ORF">AXE80_13400</name>
</gene>
<keyword evidence="8" id="KW-0418">Kinase</keyword>
<dbReference type="GO" id="GO:0016301">
    <property type="term" value="F:kinase activity"/>
    <property type="evidence" value="ECO:0007669"/>
    <property type="project" value="UniProtKB-KW"/>
</dbReference>
<evidence type="ECO:0000256" key="4">
    <source>
        <dbReference type="ARBA" id="ARBA00023002"/>
    </source>
</evidence>
<dbReference type="InterPro" id="IPR011032">
    <property type="entry name" value="GroES-like_sf"/>
</dbReference>
<dbReference type="EMBL" id="CP014224">
    <property type="protein sequence ID" value="ANW97224.1"/>
    <property type="molecule type" value="Genomic_DNA"/>
</dbReference>
<dbReference type="AlphaFoldDB" id="A0A1B1Y8Z9"/>
<dbReference type="Pfam" id="PF00107">
    <property type="entry name" value="ADH_zinc_N"/>
    <property type="match status" value="1"/>
</dbReference>
<dbReference type="GO" id="GO:0051903">
    <property type="term" value="F:S-(hydroxymethyl)glutathione dehydrogenase [NAD(P)+] activity"/>
    <property type="evidence" value="ECO:0007669"/>
    <property type="project" value="TreeGrafter"/>
</dbReference>
<keyword evidence="8" id="KW-0808">Transferase</keyword>
<organism evidence="8 9">
    <name type="scientific">Wenyingzhuangia fucanilytica</name>
    <dbReference type="NCBI Taxonomy" id="1790137"/>
    <lineage>
        <taxon>Bacteria</taxon>
        <taxon>Pseudomonadati</taxon>
        <taxon>Bacteroidota</taxon>
        <taxon>Flavobacteriia</taxon>
        <taxon>Flavobacteriales</taxon>
        <taxon>Flavobacteriaceae</taxon>
        <taxon>Wenyingzhuangia</taxon>
    </lineage>
</organism>
<dbReference type="Gene3D" id="3.90.180.10">
    <property type="entry name" value="Medium-chain alcohol dehydrogenases, catalytic domain"/>
    <property type="match status" value="1"/>
</dbReference>
<evidence type="ECO:0000313" key="9">
    <source>
        <dbReference type="Proteomes" id="UP000092967"/>
    </source>
</evidence>
<comment type="similarity">
    <text evidence="6">Belongs to the zinc-containing alcohol dehydrogenase family.</text>
</comment>
<dbReference type="PANTHER" id="PTHR43880:SF12">
    <property type="entry name" value="ALCOHOL DEHYDROGENASE CLASS-3"/>
    <property type="match status" value="1"/>
</dbReference>
<dbReference type="SMART" id="SM00829">
    <property type="entry name" value="PKS_ER"/>
    <property type="match status" value="1"/>
</dbReference>
<dbReference type="GO" id="GO:0008270">
    <property type="term" value="F:zinc ion binding"/>
    <property type="evidence" value="ECO:0007669"/>
    <property type="project" value="InterPro"/>
</dbReference>
<protein>
    <submittedName>
        <fullName evidence="8">Histidine kinase</fullName>
    </submittedName>
</protein>
<dbReference type="PANTHER" id="PTHR43880">
    <property type="entry name" value="ALCOHOL DEHYDROGENASE"/>
    <property type="match status" value="1"/>
</dbReference>
<dbReference type="SUPFAM" id="SSF50129">
    <property type="entry name" value="GroES-like"/>
    <property type="match status" value="2"/>
</dbReference>
<keyword evidence="5" id="KW-0520">NAD</keyword>
<dbReference type="InterPro" id="IPR002328">
    <property type="entry name" value="ADH_Zn_CS"/>
</dbReference>
<evidence type="ECO:0000256" key="6">
    <source>
        <dbReference type="RuleBase" id="RU361277"/>
    </source>
</evidence>
<comment type="cofactor">
    <cofactor evidence="1 6">
        <name>Zn(2+)</name>
        <dbReference type="ChEBI" id="CHEBI:29105"/>
    </cofactor>
</comment>
<dbReference type="InterPro" id="IPR013154">
    <property type="entry name" value="ADH-like_N"/>
</dbReference>
<dbReference type="FunFam" id="3.40.50.720:FF:000003">
    <property type="entry name" value="S-(hydroxymethyl)glutathione dehydrogenase"/>
    <property type="match status" value="1"/>
</dbReference>
<dbReference type="InterPro" id="IPR013149">
    <property type="entry name" value="ADH-like_C"/>
</dbReference>
<keyword evidence="3 6" id="KW-0862">Zinc</keyword>
<dbReference type="KEGG" id="wfu:AXE80_13400"/>
<dbReference type="InterPro" id="IPR020843">
    <property type="entry name" value="ER"/>
</dbReference>
<evidence type="ECO:0000313" key="8">
    <source>
        <dbReference type="EMBL" id="ANW97224.1"/>
    </source>
</evidence>
<reference evidence="8 9" key="1">
    <citation type="submission" date="2016-02" db="EMBL/GenBank/DDBJ databases">
        <authorList>
            <person name="Wen L."/>
            <person name="He K."/>
            <person name="Yang H."/>
        </authorList>
    </citation>
    <scope>NUCLEOTIDE SEQUENCE [LARGE SCALE GENOMIC DNA]</scope>
    <source>
        <strain evidence="8 9">CZ1127</strain>
    </source>
</reference>
<dbReference type="InterPro" id="IPR036291">
    <property type="entry name" value="NAD(P)-bd_dom_sf"/>
</dbReference>
<dbReference type="PROSITE" id="PS00059">
    <property type="entry name" value="ADH_ZINC"/>
    <property type="match status" value="1"/>
</dbReference>
<feature type="domain" description="Enoyl reductase (ER)" evidence="7">
    <location>
        <begin position="13"/>
        <end position="371"/>
    </location>
</feature>
<sequence>MSVIECKAAISIGDGKFTIENIKVQQPKKDEVLVKMKASGLCHTDHDSLTWGMPIVLGHEGAGIVEAIGEDVENVKIGDEVILNWATPCYTCFQCQEGNQHICESNSPVIANHAGKLPGGHVAIEGTTWNEKPIERSFNIGTLSEYTLVRSSAVVKKRSEKLSFESASIVCCGVMTGCGSVFNTANVTLGSSVVVLGTGGVGLNVIQAARISGAAKIIAIDINENRLKMAQDFGATDVILADKNDKGLMQAAEIVKAMTDGRGADFAFECTAVPALGVAPLAMIRNAGTAVQVSGIEEEITVDMRLFEWDKKYINPLYGAARPEVDFPKLEALYDKGDLMLDEMITNTYTLDNLQQAFDDMLSGKNAKGVITFN</sequence>
<dbReference type="RefSeq" id="WP_068828218.1">
    <property type="nucleotide sequence ID" value="NZ_CP014224.1"/>
</dbReference>
<evidence type="ECO:0000256" key="3">
    <source>
        <dbReference type="ARBA" id="ARBA00022833"/>
    </source>
</evidence>
<evidence type="ECO:0000256" key="2">
    <source>
        <dbReference type="ARBA" id="ARBA00022723"/>
    </source>
</evidence>
<dbReference type="Pfam" id="PF08240">
    <property type="entry name" value="ADH_N"/>
    <property type="match status" value="1"/>
</dbReference>
<evidence type="ECO:0000259" key="7">
    <source>
        <dbReference type="SMART" id="SM00829"/>
    </source>
</evidence>
<keyword evidence="9" id="KW-1185">Reference proteome</keyword>
<keyword evidence="2 6" id="KW-0479">Metal-binding</keyword>
<accession>A0A1B1Y8Z9</accession>
<keyword evidence="4" id="KW-0560">Oxidoreductase</keyword>
<evidence type="ECO:0000256" key="1">
    <source>
        <dbReference type="ARBA" id="ARBA00001947"/>
    </source>
</evidence>
<evidence type="ECO:0000256" key="5">
    <source>
        <dbReference type="ARBA" id="ARBA00023027"/>
    </source>
</evidence>
<dbReference type="Proteomes" id="UP000092967">
    <property type="component" value="Chromosome"/>
</dbReference>